<gene>
    <name evidence="2" type="ORF">U14_04222</name>
</gene>
<name>A0A0S6W4D7_9BACT</name>
<protein>
    <recommendedName>
        <fullName evidence="4">DUF4282 domain-containing protein</fullName>
    </recommendedName>
</protein>
<dbReference type="AlphaFoldDB" id="A0A0S6W4D7"/>
<keyword evidence="1" id="KW-1133">Transmembrane helix</keyword>
<keyword evidence="1" id="KW-0812">Transmembrane</keyword>
<keyword evidence="3" id="KW-1185">Reference proteome</keyword>
<evidence type="ECO:0000256" key="1">
    <source>
        <dbReference type="SAM" id="Phobius"/>
    </source>
</evidence>
<keyword evidence="1" id="KW-0472">Membrane</keyword>
<evidence type="ECO:0008006" key="4">
    <source>
        <dbReference type="Google" id="ProtNLM"/>
    </source>
</evidence>
<dbReference type="HOGENOM" id="CLU_169571_0_0_0"/>
<reference evidence="2" key="1">
    <citation type="journal article" date="2015" name="PeerJ">
        <title>First genomic representation of candidate bacterial phylum KSB3 points to enhanced environmental sensing as a trigger of wastewater bulking.</title>
        <authorList>
            <person name="Sekiguchi Y."/>
            <person name="Ohashi A."/>
            <person name="Parks D.H."/>
            <person name="Yamauchi T."/>
            <person name="Tyson G.W."/>
            <person name="Hugenholtz P."/>
        </authorList>
    </citation>
    <scope>NUCLEOTIDE SEQUENCE [LARGE SCALE GENOMIC DNA]</scope>
</reference>
<dbReference type="Proteomes" id="UP000030700">
    <property type="component" value="Unassembled WGS sequence"/>
</dbReference>
<accession>A0A0S6W4D7</accession>
<dbReference type="EMBL" id="DF820459">
    <property type="protein sequence ID" value="GAK52963.1"/>
    <property type="molecule type" value="Genomic_DNA"/>
</dbReference>
<feature type="transmembrane region" description="Helical" evidence="1">
    <location>
        <begin position="29"/>
        <end position="51"/>
    </location>
</feature>
<feature type="transmembrane region" description="Helical" evidence="1">
    <location>
        <begin position="63"/>
        <end position="82"/>
    </location>
</feature>
<dbReference type="InterPro" id="IPR025557">
    <property type="entry name" value="DUF4282"/>
</dbReference>
<organism evidence="2">
    <name type="scientific">Candidatus Moduliflexus flocculans</name>
    <dbReference type="NCBI Taxonomy" id="1499966"/>
    <lineage>
        <taxon>Bacteria</taxon>
        <taxon>Candidatus Moduliflexota</taxon>
        <taxon>Candidatus Moduliflexia</taxon>
        <taxon>Candidatus Moduliflexales</taxon>
        <taxon>Candidatus Moduliflexaceae</taxon>
    </lineage>
</organism>
<dbReference type="Pfam" id="PF14110">
    <property type="entry name" value="DUF4282"/>
    <property type="match status" value="1"/>
</dbReference>
<sequence>MRHEESQPQKGFWSACFDVSLQQVVTPQILPFLFMLSIFASTFVMAVLFFAGMTMFKAGQVSAGIIVMILAPVVFLVLIFMARVACETILTLFRHD</sequence>
<evidence type="ECO:0000313" key="2">
    <source>
        <dbReference type="EMBL" id="GAK52963.1"/>
    </source>
</evidence>
<evidence type="ECO:0000313" key="3">
    <source>
        <dbReference type="Proteomes" id="UP000030700"/>
    </source>
</evidence>
<proteinExistence type="predicted"/>